<organism evidence="13">
    <name type="scientific">Candida tenuis (strain ATCC 10573 / BCRC 21748 / CBS 615 / JCM 9827 / NBRC 10315 / NRRL Y-1498 / VKM Y-70)</name>
    <name type="common">Yeast</name>
    <name type="synonym">Yamadazyma tenuis</name>
    <dbReference type="NCBI Taxonomy" id="590646"/>
    <lineage>
        <taxon>Eukaryota</taxon>
        <taxon>Fungi</taxon>
        <taxon>Dikarya</taxon>
        <taxon>Ascomycota</taxon>
        <taxon>Saccharomycotina</taxon>
        <taxon>Pichiomycetes</taxon>
        <taxon>Debaryomycetaceae</taxon>
        <taxon>Yamadazyma</taxon>
    </lineage>
</organism>
<dbReference type="GO" id="GO:0005524">
    <property type="term" value="F:ATP binding"/>
    <property type="evidence" value="ECO:0007669"/>
    <property type="project" value="InterPro"/>
</dbReference>
<dbReference type="InterPro" id="IPR036078">
    <property type="entry name" value="Spo11/TopoVI_A_sf"/>
</dbReference>
<comment type="cofactor">
    <cofactor evidence="2">
        <name>Mg(2+)</name>
        <dbReference type="ChEBI" id="CHEBI:18420"/>
    </cofactor>
</comment>
<accession>G3B1W2</accession>
<keyword evidence="13" id="KW-1185">Reference proteome</keyword>
<evidence type="ECO:0000256" key="1">
    <source>
        <dbReference type="ARBA" id="ARBA00000185"/>
    </source>
</evidence>
<dbReference type="GO" id="GO:0042138">
    <property type="term" value="P:meiotic DNA double-strand break formation"/>
    <property type="evidence" value="ECO:0007669"/>
    <property type="project" value="TreeGrafter"/>
</dbReference>
<reference evidence="12 13" key="1">
    <citation type="journal article" date="2011" name="Proc. Natl. Acad. Sci. U.S.A.">
        <title>Comparative genomics of xylose-fermenting fungi for enhanced biofuel production.</title>
        <authorList>
            <person name="Wohlbach D.J."/>
            <person name="Kuo A."/>
            <person name="Sato T.K."/>
            <person name="Potts K.M."/>
            <person name="Salamov A.A."/>
            <person name="LaButti K.M."/>
            <person name="Sun H."/>
            <person name="Clum A."/>
            <person name="Pangilinan J.L."/>
            <person name="Lindquist E.A."/>
            <person name="Lucas S."/>
            <person name="Lapidus A."/>
            <person name="Jin M."/>
            <person name="Gunawan C."/>
            <person name="Balan V."/>
            <person name="Dale B.E."/>
            <person name="Jeffries T.W."/>
            <person name="Zinkel R."/>
            <person name="Barry K.W."/>
            <person name="Grigoriev I.V."/>
            <person name="Gasch A.P."/>
        </authorList>
    </citation>
    <scope>NUCLEOTIDE SEQUENCE [LARGE SCALE GENOMIC DNA]</scope>
    <source>
        <strain evidence="13">ATCC 10573 / BCRC 21748 / CBS 615 / JCM 9827 / NBRC 10315 / NRRL Y-1498 / VKM Y-70</strain>
    </source>
</reference>
<protein>
    <recommendedName>
        <fullName evidence="4">DNA topoisomerase (ATP-hydrolyzing)</fullName>
        <ecNumber evidence="4">5.6.2.2</ecNumber>
    </recommendedName>
</protein>
<evidence type="ECO:0000256" key="5">
    <source>
        <dbReference type="ARBA" id="ARBA00022723"/>
    </source>
</evidence>
<dbReference type="CDD" id="cd00223">
    <property type="entry name" value="TOPRIM_TopoIIB_SPO"/>
    <property type="match status" value="1"/>
</dbReference>
<dbReference type="InterPro" id="IPR036388">
    <property type="entry name" value="WH-like_DNA-bd_sf"/>
</dbReference>
<evidence type="ECO:0000256" key="2">
    <source>
        <dbReference type="ARBA" id="ARBA00001946"/>
    </source>
</evidence>
<keyword evidence="5" id="KW-0479">Metal-binding</keyword>
<feature type="domain" description="Topoisomerase 6 subunit A/Spo11 TOPRIM" evidence="11">
    <location>
        <begin position="182"/>
        <end position="345"/>
    </location>
</feature>
<keyword evidence="6" id="KW-0460">Magnesium</keyword>
<evidence type="ECO:0000256" key="3">
    <source>
        <dbReference type="ARBA" id="ARBA00006559"/>
    </source>
</evidence>
<keyword evidence="9 12" id="KW-0413">Isomerase</keyword>
<gene>
    <name evidence="12" type="ORF">CANTEDRAFT_133853</name>
</gene>
<dbReference type="EC" id="5.6.2.2" evidence="4"/>
<dbReference type="STRING" id="590646.G3B1W2"/>
<evidence type="ECO:0000313" key="12">
    <source>
        <dbReference type="EMBL" id="EGV64541.1"/>
    </source>
</evidence>
<dbReference type="PANTHER" id="PTHR10848">
    <property type="entry name" value="MEIOTIC RECOMBINATION PROTEIN SPO11"/>
    <property type="match status" value="1"/>
</dbReference>
<sequence>MGVNGIEAGASLQDDVSKQAQEFVDVKCFDLPLELSVLQKLKYINEQVLKLFLACSPFQLTLRAKTGSIRCFPSVGHEDRSLMKFTAIITLIKHLIQNLESGIYTTKRHLYYQDVELFQKDQSECNQLLDLLAHSLKASITQLNIYPNQKGMMFALGFDDAILIPIKYQSVIEKIHPHIRSVVIVEKDAIFRSLVSCIKTQGQEKHKGILFVTGKGFPDLLTKSFIWHLACSGLPIYGFMDSDIYGILIFKSYREFNKGVATERFTFLGCFILEYQHGFMAINSRDVSLGVSTLKKFASVEDQEALKWKREIQRGLYLHKKAEMNVISEKIQSDYSTLHYILAKIDSEILQLQWQ</sequence>
<dbReference type="GO" id="GO:0003677">
    <property type="term" value="F:DNA binding"/>
    <property type="evidence" value="ECO:0007669"/>
    <property type="project" value="UniProtKB-KW"/>
</dbReference>
<comment type="catalytic activity">
    <reaction evidence="1">
        <text>ATP-dependent breakage, passage and rejoining of double-stranded DNA.</text>
        <dbReference type="EC" id="5.6.2.2"/>
    </reaction>
</comment>
<dbReference type="Pfam" id="PF21180">
    <property type="entry name" value="TOP6A-Spo11_Toprim"/>
    <property type="match status" value="1"/>
</dbReference>
<dbReference type="GO" id="GO:0003918">
    <property type="term" value="F:DNA topoisomerase type II (double strand cut, ATP-hydrolyzing) activity"/>
    <property type="evidence" value="ECO:0007669"/>
    <property type="project" value="UniProtKB-EC"/>
</dbReference>
<feature type="domain" description="Spo11/DNA topoisomerase VI subunit A N-terminal" evidence="10">
    <location>
        <begin position="84"/>
        <end position="145"/>
    </location>
</feature>
<evidence type="ECO:0000256" key="7">
    <source>
        <dbReference type="ARBA" id="ARBA00023029"/>
    </source>
</evidence>
<dbReference type="eggNOG" id="KOG2795">
    <property type="taxonomic scope" value="Eukaryota"/>
</dbReference>
<evidence type="ECO:0000256" key="6">
    <source>
        <dbReference type="ARBA" id="ARBA00022842"/>
    </source>
</evidence>
<name>G3B1W2_CANTC</name>
<proteinExistence type="inferred from homology"/>
<evidence type="ECO:0000259" key="11">
    <source>
        <dbReference type="Pfam" id="PF21180"/>
    </source>
</evidence>
<dbReference type="SUPFAM" id="SSF56726">
    <property type="entry name" value="DNA topoisomerase IV, alpha subunit"/>
    <property type="match status" value="1"/>
</dbReference>
<keyword evidence="8" id="KW-0238">DNA-binding</keyword>
<evidence type="ECO:0000256" key="9">
    <source>
        <dbReference type="ARBA" id="ARBA00023235"/>
    </source>
</evidence>
<dbReference type="Proteomes" id="UP000000707">
    <property type="component" value="Unassembled WGS sequence"/>
</dbReference>
<dbReference type="GO" id="GO:0046872">
    <property type="term" value="F:metal ion binding"/>
    <property type="evidence" value="ECO:0007669"/>
    <property type="project" value="UniProtKB-KW"/>
</dbReference>
<dbReference type="EMBL" id="GL996515">
    <property type="protein sequence ID" value="EGV64541.1"/>
    <property type="molecule type" value="Genomic_DNA"/>
</dbReference>
<dbReference type="GO" id="GO:0000706">
    <property type="term" value="P:meiotic DNA double-strand break processing"/>
    <property type="evidence" value="ECO:0007669"/>
    <property type="project" value="TreeGrafter"/>
</dbReference>
<evidence type="ECO:0000256" key="4">
    <source>
        <dbReference type="ARBA" id="ARBA00012895"/>
    </source>
</evidence>
<evidence type="ECO:0000313" key="13">
    <source>
        <dbReference type="Proteomes" id="UP000000707"/>
    </source>
</evidence>
<dbReference type="Gene3D" id="3.40.1360.10">
    <property type="match status" value="1"/>
</dbReference>
<dbReference type="AlphaFoldDB" id="G3B1W2"/>
<evidence type="ECO:0000259" key="10">
    <source>
        <dbReference type="Pfam" id="PF04406"/>
    </source>
</evidence>
<dbReference type="PRINTS" id="PR01550">
    <property type="entry name" value="TOP6AFAMILY"/>
</dbReference>
<dbReference type="InterPro" id="IPR034136">
    <property type="entry name" value="TOPRIM_Topo6A/Spo11"/>
</dbReference>
<dbReference type="InterPro" id="IPR002815">
    <property type="entry name" value="Spo11/TopoVI_A"/>
</dbReference>
<dbReference type="OrthoDB" id="5377392at2759"/>
<dbReference type="GO" id="GO:0007131">
    <property type="term" value="P:reciprocal meiotic recombination"/>
    <property type="evidence" value="ECO:0007669"/>
    <property type="project" value="TreeGrafter"/>
</dbReference>
<comment type="similarity">
    <text evidence="3">Belongs to the TOP6A family.</text>
</comment>
<dbReference type="PANTHER" id="PTHR10848:SF0">
    <property type="entry name" value="MEIOTIC RECOMBINATION PROTEIN SPO11"/>
    <property type="match status" value="1"/>
</dbReference>
<dbReference type="Pfam" id="PF04406">
    <property type="entry name" value="TP6A_N"/>
    <property type="match status" value="1"/>
</dbReference>
<keyword evidence="7" id="KW-0799">Topoisomerase</keyword>
<dbReference type="GO" id="GO:0000228">
    <property type="term" value="C:nuclear chromosome"/>
    <property type="evidence" value="ECO:0007669"/>
    <property type="project" value="TreeGrafter"/>
</dbReference>
<evidence type="ECO:0000256" key="8">
    <source>
        <dbReference type="ARBA" id="ARBA00023125"/>
    </source>
</evidence>
<dbReference type="Gene3D" id="1.10.10.10">
    <property type="entry name" value="Winged helix-like DNA-binding domain superfamily/Winged helix DNA-binding domain"/>
    <property type="match status" value="1"/>
</dbReference>
<dbReference type="InterPro" id="IPR013049">
    <property type="entry name" value="Spo11/TopoVI_A_N"/>
</dbReference>
<dbReference type="HOGENOM" id="CLU_037229_2_0_1"/>